<dbReference type="Proteomes" id="UP000515312">
    <property type="component" value="Chromosome"/>
</dbReference>
<dbReference type="AlphaFoldDB" id="A0A7G8BCL1"/>
<gene>
    <name evidence="4" type="ORF">H7849_13940</name>
</gene>
<feature type="chain" id="PRO_5028823177" evidence="2">
    <location>
        <begin position="22"/>
        <end position="400"/>
    </location>
</feature>
<proteinExistence type="inferred from homology"/>
<evidence type="ECO:0000256" key="1">
    <source>
        <dbReference type="RuleBase" id="RU000411"/>
    </source>
</evidence>
<dbReference type="PANTHER" id="PTHR11461:SF211">
    <property type="entry name" value="GH10112P-RELATED"/>
    <property type="match status" value="1"/>
</dbReference>
<name>A0A7G8BCL1_9BACT</name>
<organism evidence="4 5">
    <name type="scientific">Alloacidobacterium dinghuense</name>
    <dbReference type="NCBI Taxonomy" id="2763107"/>
    <lineage>
        <taxon>Bacteria</taxon>
        <taxon>Pseudomonadati</taxon>
        <taxon>Acidobacteriota</taxon>
        <taxon>Terriglobia</taxon>
        <taxon>Terriglobales</taxon>
        <taxon>Acidobacteriaceae</taxon>
        <taxon>Alloacidobacterium</taxon>
    </lineage>
</organism>
<sequence>MMKCLFVAMACLLFGASGEPAPNSSIDTHVLSQPYAQFGFDVLRELASNKSDQNIFVSPTNIAVALAMTSNGASGATRQAILQTLHADGQPVETFNAANRALEEQIAGTTAVQLSMANALWLQQDIPVNPSFRQTLQAAYSAQAENLDFRKASAVETINAWVAKHTNDRIPKILDQVDPSTVALLTNAIAFKGKWTMQFDPKVTQPHDFKMANGTLSKVQIMQQTAEYGYSNAEGLEAIRLPYADGTFAMYVVLPKNDTAMQSFLQQLTADAFTKIVSSLHPQRGTIELPRFTITYDATLNAILTKLGMGNAFSDHANFEGICKAPPHLRISEVRHASFLKVDEEGTEAAAATSVGIRATAIRIEPPPFHMVVDHPFFLAIRDERNGQIIFTGSIGKPIS</sequence>
<dbReference type="Gene3D" id="2.30.39.10">
    <property type="entry name" value="Alpha-1-antitrypsin, domain 1"/>
    <property type="match status" value="1"/>
</dbReference>
<reference evidence="4 5" key="1">
    <citation type="submission" date="2020-08" db="EMBL/GenBank/DDBJ databases">
        <title>Edaphobacter telluris sp. nov. and Acidobacterium dinghuensis sp. nov., two acidobacteria isolated from forest soil.</title>
        <authorList>
            <person name="Fu J."/>
            <person name="Qiu L."/>
        </authorList>
    </citation>
    <scope>NUCLEOTIDE SEQUENCE [LARGE SCALE GENOMIC DNA]</scope>
    <source>
        <strain evidence="4">4Y35</strain>
    </source>
</reference>
<dbReference type="Gene3D" id="3.30.497.10">
    <property type="entry name" value="Antithrombin, subunit I, domain 2"/>
    <property type="match status" value="1"/>
</dbReference>
<comment type="similarity">
    <text evidence="1">Belongs to the serpin family.</text>
</comment>
<evidence type="ECO:0000259" key="3">
    <source>
        <dbReference type="SMART" id="SM00093"/>
    </source>
</evidence>
<dbReference type="Pfam" id="PF00079">
    <property type="entry name" value="Serpin"/>
    <property type="match status" value="1"/>
</dbReference>
<dbReference type="KEGG" id="adin:H7849_13940"/>
<dbReference type="GO" id="GO:0005615">
    <property type="term" value="C:extracellular space"/>
    <property type="evidence" value="ECO:0007669"/>
    <property type="project" value="InterPro"/>
</dbReference>
<keyword evidence="5" id="KW-1185">Reference proteome</keyword>
<keyword evidence="2" id="KW-0732">Signal</keyword>
<dbReference type="InterPro" id="IPR023796">
    <property type="entry name" value="Serpin_dom"/>
</dbReference>
<dbReference type="CDD" id="cd19588">
    <property type="entry name" value="serpin_miropin-like"/>
    <property type="match status" value="1"/>
</dbReference>
<feature type="domain" description="Serpin" evidence="3">
    <location>
        <begin position="40"/>
        <end position="398"/>
    </location>
</feature>
<dbReference type="InterPro" id="IPR036186">
    <property type="entry name" value="Serpin_sf"/>
</dbReference>
<accession>A0A7G8BCL1</accession>
<dbReference type="InterPro" id="IPR042178">
    <property type="entry name" value="Serpin_sf_1"/>
</dbReference>
<dbReference type="RefSeq" id="WP_186740055.1">
    <property type="nucleotide sequence ID" value="NZ_CP060394.1"/>
</dbReference>
<dbReference type="PROSITE" id="PS00284">
    <property type="entry name" value="SERPIN"/>
    <property type="match status" value="1"/>
</dbReference>
<protein>
    <submittedName>
        <fullName evidence="4">Serpin family protein</fullName>
    </submittedName>
</protein>
<feature type="signal peptide" evidence="2">
    <location>
        <begin position="1"/>
        <end position="21"/>
    </location>
</feature>
<evidence type="ECO:0000256" key="2">
    <source>
        <dbReference type="SAM" id="SignalP"/>
    </source>
</evidence>
<dbReference type="SUPFAM" id="SSF56574">
    <property type="entry name" value="Serpins"/>
    <property type="match status" value="1"/>
</dbReference>
<dbReference type="GO" id="GO:0004867">
    <property type="term" value="F:serine-type endopeptidase inhibitor activity"/>
    <property type="evidence" value="ECO:0007669"/>
    <property type="project" value="InterPro"/>
</dbReference>
<dbReference type="InterPro" id="IPR023795">
    <property type="entry name" value="Serpin_CS"/>
</dbReference>
<dbReference type="PANTHER" id="PTHR11461">
    <property type="entry name" value="SERINE PROTEASE INHIBITOR, SERPIN"/>
    <property type="match status" value="1"/>
</dbReference>
<dbReference type="SMART" id="SM00093">
    <property type="entry name" value="SERPIN"/>
    <property type="match status" value="1"/>
</dbReference>
<dbReference type="EMBL" id="CP060394">
    <property type="protein sequence ID" value="QNI30281.1"/>
    <property type="molecule type" value="Genomic_DNA"/>
</dbReference>
<evidence type="ECO:0000313" key="5">
    <source>
        <dbReference type="Proteomes" id="UP000515312"/>
    </source>
</evidence>
<dbReference type="InterPro" id="IPR042185">
    <property type="entry name" value="Serpin_sf_2"/>
</dbReference>
<evidence type="ECO:0000313" key="4">
    <source>
        <dbReference type="EMBL" id="QNI30281.1"/>
    </source>
</evidence>
<dbReference type="InterPro" id="IPR000215">
    <property type="entry name" value="Serpin_fam"/>
</dbReference>